<evidence type="ECO:0000313" key="6">
    <source>
        <dbReference type="RefSeq" id="XP_035692092.1"/>
    </source>
</evidence>
<evidence type="ECO:0000259" key="4">
    <source>
        <dbReference type="PROSITE" id="PS51898"/>
    </source>
</evidence>
<dbReference type="Pfam" id="PF00589">
    <property type="entry name" value="Phage_integrase"/>
    <property type="match status" value="1"/>
</dbReference>
<keyword evidence="2" id="KW-0233">DNA recombination</keyword>
<dbReference type="Gene3D" id="1.10.150.130">
    <property type="match status" value="1"/>
</dbReference>
<dbReference type="RefSeq" id="XP_035692092.1">
    <property type="nucleotide sequence ID" value="XM_035836199.1"/>
</dbReference>
<keyword evidence="5" id="KW-1185">Reference proteome</keyword>
<evidence type="ECO:0000256" key="3">
    <source>
        <dbReference type="SAM" id="MobiDB-lite"/>
    </source>
</evidence>
<reference evidence="6" key="2">
    <citation type="submission" date="2025-08" db="UniProtKB">
        <authorList>
            <consortium name="RefSeq"/>
        </authorList>
    </citation>
    <scope>IDENTIFICATION</scope>
    <source>
        <strain evidence="6">S238N-H82</strain>
        <tissue evidence="6">Testes</tissue>
    </source>
</reference>
<dbReference type="GO" id="GO:0015074">
    <property type="term" value="P:DNA integration"/>
    <property type="evidence" value="ECO:0007669"/>
    <property type="project" value="InterPro"/>
</dbReference>
<proteinExistence type="predicted"/>
<dbReference type="AlphaFoldDB" id="A0A9J7M058"/>
<keyword evidence="1" id="KW-0238">DNA-binding</keyword>
<organism evidence="5 6">
    <name type="scientific">Branchiostoma floridae</name>
    <name type="common">Florida lancelet</name>
    <name type="synonym">Amphioxus</name>
    <dbReference type="NCBI Taxonomy" id="7739"/>
    <lineage>
        <taxon>Eukaryota</taxon>
        <taxon>Metazoa</taxon>
        <taxon>Chordata</taxon>
        <taxon>Cephalochordata</taxon>
        <taxon>Leptocardii</taxon>
        <taxon>Amphioxiformes</taxon>
        <taxon>Branchiostomatidae</taxon>
        <taxon>Branchiostoma</taxon>
    </lineage>
</organism>
<dbReference type="GO" id="GO:0003677">
    <property type="term" value="F:DNA binding"/>
    <property type="evidence" value="ECO:0007669"/>
    <property type="project" value="UniProtKB-KW"/>
</dbReference>
<dbReference type="InterPro" id="IPR013762">
    <property type="entry name" value="Integrase-like_cat_sf"/>
</dbReference>
<dbReference type="Proteomes" id="UP000001554">
    <property type="component" value="Chromosome 11"/>
</dbReference>
<dbReference type="KEGG" id="bfo:118426678"/>
<dbReference type="OMA" id="FESYKGH"/>
<dbReference type="InterPro" id="IPR010998">
    <property type="entry name" value="Integrase_recombinase_N"/>
</dbReference>
<feature type="compositionally biased region" description="Low complexity" evidence="3">
    <location>
        <begin position="19"/>
        <end position="36"/>
    </location>
</feature>
<dbReference type="InterPro" id="IPR052925">
    <property type="entry name" value="Phage_Integrase-like_Recomb"/>
</dbReference>
<evidence type="ECO:0000313" key="5">
    <source>
        <dbReference type="Proteomes" id="UP000001554"/>
    </source>
</evidence>
<dbReference type="InterPro" id="IPR011010">
    <property type="entry name" value="DNA_brk_join_enz"/>
</dbReference>
<dbReference type="OrthoDB" id="6149526at2759"/>
<dbReference type="Gene3D" id="1.10.443.10">
    <property type="entry name" value="Intergrase catalytic core"/>
    <property type="match status" value="1"/>
</dbReference>
<dbReference type="SUPFAM" id="SSF56349">
    <property type="entry name" value="DNA breaking-rejoining enzymes"/>
    <property type="match status" value="1"/>
</dbReference>
<evidence type="ECO:0000256" key="2">
    <source>
        <dbReference type="ARBA" id="ARBA00023172"/>
    </source>
</evidence>
<reference evidence="5" key="1">
    <citation type="journal article" date="2020" name="Nat. Ecol. Evol.">
        <title>Deeply conserved synteny resolves early events in vertebrate evolution.</title>
        <authorList>
            <person name="Simakov O."/>
            <person name="Marletaz F."/>
            <person name="Yue J.X."/>
            <person name="O'Connell B."/>
            <person name="Jenkins J."/>
            <person name="Brandt A."/>
            <person name="Calef R."/>
            <person name="Tung C.H."/>
            <person name="Huang T.K."/>
            <person name="Schmutz J."/>
            <person name="Satoh N."/>
            <person name="Yu J.K."/>
            <person name="Putnam N.H."/>
            <person name="Green R.E."/>
            <person name="Rokhsar D.S."/>
        </authorList>
    </citation>
    <scope>NUCLEOTIDE SEQUENCE [LARGE SCALE GENOMIC DNA]</scope>
    <source>
        <strain evidence="5">S238N-H82</strain>
    </source>
</reference>
<name>A0A9J7M058_BRAFL</name>
<protein>
    <submittedName>
        <fullName evidence="6">Uncharacterized protein LOC118426678 isoform X1</fullName>
    </submittedName>
</protein>
<dbReference type="GO" id="GO:0006310">
    <property type="term" value="P:DNA recombination"/>
    <property type="evidence" value="ECO:0007669"/>
    <property type="project" value="UniProtKB-KW"/>
</dbReference>
<dbReference type="SUPFAM" id="SSF47823">
    <property type="entry name" value="lambda integrase-like, N-terminal domain"/>
    <property type="match status" value="1"/>
</dbReference>
<dbReference type="GeneID" id="118426678"/>
<dbReference type="PROSITE" id="PS51898">
    <property type="entry name" value="TYR_RECOMBINASE"/>
    <property type="match status" value="1"/>
</dbReference>
<dbReference type="PANTHER" id="PTHR34605:SF3">
    <property type="entry name" value="P CELL-TYPE AGGLUTINATION PROTEIN MAP4-LIKE-RELATED"/>
    <property type="match status" value="1"/>
</dbReference>
<dbReference type="InterPro" id="IPR002104">
    <property type="entry name" value="Integrase_catalytic"/>
</dbReference>
<sequence>MPPSERSKKRKGNQGVTDNPHPGNNNGRRPNTRATTDSGTAPPAPPRLPPQKLSLKSLQQQLNDLQKITTRLADKLDADNVPHTSAVSTTVTTTVSSTGLLGVLPAGSPSVTSAANQGLLQQVTSTLTATTSSTIPIYSTNSVFGLQPPALLPTRTDGLGATLASSIMSTGISSYADRHVSTEVPSYESVSNAHSTISTAEQLNHDVNKLLFCSLAPATVTAYRLAWQHFRRFTLSVHGQLLVHLPIPEMLIGQFATFLHQEGFAPSSITSKLSAISFMHKLHNLPDPTSTFLIRKLVHSIQKHHVPDSRLPITPTILQKLSDIVPHIVNRDYDQCLFEAMFLFMYYSFARLGEVTITNTSQHTLNLDDITAVPDQSGATSYIKVQFKTYKHSKTSTPATLSMIAQPGCKYCPVSSLERFLLRRGGKSGCLFTSSNGSPVSSDHFTKVLKACVVQANLDPHKYTSHSFRIGAATQAAIQGVPDDTIQRLGRWSSDAFKKYIRI</sequence>
<gene>
    <name evidence="6" type="primary">LOC118426678</name>
</gene>
<feature type="domain" description="Tyr recombinase" evidence="4">
    <location>
        <begin position="313"/>
        <end position="503"/>
    </location>
</feature>
<evidence type="ECO:0000256" key="1">
    <source>
        <dbReference type="ARBA" id="ARBA00023125"/>
    </source>
</evidence>
<feature type="region of interest" description="Disordered" evidence="3">
    <location>
        <begin position="1"/>
        <end position="51"/>
    </location>
</feature>
<dbReference type="PANTHER" id="PTHR34605">
    <property type="entry name" value="PHAGE_INTEGRASE DOMAIN-CONTAINING PROTEIN"/>
    <property type="match status" value="1"/>
</dbReference>
<accession>A0A9J7M058</accession>